<dbReference type="NCBIfam" id="TIGR00765">
    <property type="entry name" value="yihY_not_rbn"/>
    <property type="match status" value="1"/>
</dbReference>
<dbReference type="PIRSF" id="PIRSF035875">
    <property type="entry name" value="RNase_BN"/>
    <property type="match status" value="1"/>
</dbReference>
<keyword evidence="4 6" id="KW-1133">Transmembrane helix</keyword>
<dbReference type="Proteomes" id="UP000051461">
    <property type="component" value="Unassembled WGS sequence"/>
</dbReference>
<reference evidence="7 8" key="1">
    <citation type="journal article" date="2015" name="Genome Announc.">
        <title>Expanding the biotechnology potential of lactobacilli through comparative genomics of 213 strains and associated genera.</title>
        <authorList>
            <person name="Sun Z."/>
            <person name="Harris H.M."/>
            <person name="McCann A."/>
            <person name="Guo C."/>
            <person name="Argimon S."/>
            <person name="Zhang W."/>
            <person name="Yang X."/>
            <person name="Jeffery I.B."/>
            <person name="Cooney J.C."/>
            <person name="Kagawa T.F."/>
            <person name="Liu W."/>
            <person name="Song Y."/>
            <person name="Salvetti E."/>
            <person name="Wrobel A."/>
            <person name="Rasinkangas P."/>
            <person name="Parkhill J."/>
            <person name="Rea M.C."/>
            <person name="O'Sullivan O."/>
            <person name="Ritari J."/>
            <person name="Douillard F.P."/>
            <person name="Paul Ross R."/>
            <person name="Yang R."/>
            <person name="Briner A.E."/>
            <person name="Felis G.E."/>
            <person name="de Vos W.M."/>
            <person name="Barrangou R."/>
            <person name="Klaenhammer T.R."/>
            <person name="Caufield P.W."/>
            <person name="Cui Y."/>
            <person name="Zhang H."/>
            <person name="O'Toole P.W."/>
        </authorList>
    </citation>
    <scope>NUCLEOTIDE SEQUENCE [LARGE SCALE GENOMIC DNA]</scope>
    <source>
        <strain evidence="7 8">DSM 20003</strain>
    </source>
</reference>
<comment type="caution">
    <text evidence="7">The sequence shown here is derived from an EMBL/GenBank/DDBJ whole genome shotgun (WGS) entry which is preliminary data.</text>
</comment>
<comment type="subcellular location">
    <subcellularLocation>
        <location evidence="1">Cell membrane</location>
        <topology evidence="1">Multi-pass membrane protein</topology>
    </subcellularLocation>
</comment>
<dbReference type="PANTHER" id="PTHR30213">
    <property type="entry name" value="INNER MEMBRANE PROTEIN YHJD"/>
    <property type="match status" value="1"/>
</dbReference>
<feature type="transmembrane region" description="Helical" evidence="6">
    <location>
        <begin position="168"/>
        <end position="190"/>
    </location>
</feature>
<evidence type="ECO:0000256" key="1">
    <source>
        <dbReference type="ARBA" id="ARBA00004651"/>
    </source>
</evidence>
<feature type="transmembrane region" description="Helical" evidence="6">
    <location>
        <begin position="202"/>
        <end position="224"/>
    </location>
</feature>
<dbReference type="GO" id="GO:0005886">
    <property type="term" value="C:plasma membrane"/>
    <property type="evidence" value="ECO:0007669"/>
    <property type="project" value="UniProtKB-SubCell"/>
</dbReference>
<evidence type="ECO:0000256" key="4">
    <source>
        <dbReference type="ARBA" id="ARBA00022989"/>
    </source>
</evidence>
<evidence type="ECO:0000256" key="6">
    <source>
        <dbReference type="SAM" id="Phobius"/>
    </source>
</evidence>
<dbReference type="STRING" id="1423726.FC07_GL003007"/>
<dbReference type="PATRIC" id="fig|1423726.3.peg.3121"/>
<feature type="transmembrane region" description="Helical" evidence="6">
    <location>
        <begin position="27"/>
        <end position="47"/>
    </location>
</feature>
<feature type="transmembrane region" description="Helical" evidence="6">
    <location>
        <begin position="125"/>
        <end position="148"/>
    </location>
</feature>
<name>A0A0R1H2B2_9LACO</name>
<dbReference type="InterPro" id="IPR017039">
    <property type="entry name" value="Virul_fac_BrkB"/>
</dbReference>
<gene>
    <name evidence="7" type="ORF">FC07_GL003007</name>
</gene>
<accession>A0A0R1H2B2</accession>
<evidence type="ECO:0000256" key="2">
    <source>
        <dbReference type="ARBA" id="ARBA00022475"/>
    </source>
</evidence>
<dbReference type="EMBL" id="AZDA01000005">
    <property type="protein sequence ID" value="KRK40715.1"/>
    <property type="molecule type" value="Genomic_DNA"/>
</dbReference>
<sequence>MKWQRLRTILKQYQAAEISKNAVVSTYYMLLSIFPLLIFLGNLLALLKLPVSEVLRYVAIIVPESLYPTIAPLIRSLLTQGNGGLLSIGAVVTLWSASKGVVTLRQSVNQVYDVKAPQNALLGRLISLVLTLLFLIVVVTLVVIFGFGQDVLDYLAPRLNLPAQVLTLFGQFKLPVVGPMLLLILALLQYWLPQVKLHLRCVWPGALFTAVGWLALAQFFALYLRYFARSVTSYGALSTFIILLFWLNFLVQFLLLGCFLTRLLETHFYGQPAPVAHHLAQLWPAKSAPDRSSDVSE</sequence>
<protein>
    <submittedName>
        <fullName evidence="7">Ribonuclease</fullName>
    </submittedName>
</protein>
<evidence type="ECO:0000256" key="5">
    <source>
        <dbReference type="ARBA" id="ARBA00023136"/>
    </source>
</evidence>
<keyword evidence="3 6" id="KW-0812">Transmembrane</keyword>
<dbReference type="RefSeq" id="WP_235807427.1">
    <property type="nucleotide sequence ID" value="NZ_AZDA01000005.1"/>
</dbReference>
<keyword evidence="5 6" id="KW-0472">Membrane</keyword>
<organism evidence="7 8">
    <name type="scientific">Loigolactobacillus bifermentans DSM 20003</name>
    <dbReference type="NCBI Taxonomy" id="1423726"/>
    <lineage>
        <taxon>Bacteria</taxon>
        <taxon>Bacillati</taxon>
        <taxon>Bacillota</taxon>
        <taxon>Bacilli</taxon>
        <taxon>Lactobacillales</taxon>
        <taxon>Lactobacillaceae</taxon>
        <taxon>Loigolactobacillus</taxon>
    </lineage>
</organism>
<dbReference type="PANTHER" id="PTHR30213:SF0">
    <property type="entry name" value="UPF0761 MEMBRANE PROTEIN YIHY"/>
    <property type="match status" value="1"/>
</dbReference>
<feature type="transmembrane region" description="Helical" evidence="6">
    <location>
        <begin position="236"/>
        <end position="260"/>
    </location>
</feature>
<keyword evidence="8" id="KW-1185">Reference proteome</keyword>
<feature type="transmembrane region" description="Helical" evidence="6">
    <location>
        <begin position="84"/>
        <end position="104"/>
    </location>
</feature>
<evidence type="ECO:0000313" key="7">
    <source>
        <dbReference type="EMBL" id="KRK40715.1"/>
    </source>
</evidence>
<evidence type="ECO:0000256" key="3">
    <source>
        <dbReference type="ARBA" id="ARBA00022692"/>
    </source>
</evidence>
<proteinExistence type="predicted"/>
<dbReference type="AlphaFoldDB" id="A0A0R1H2B2"/>
<dbReference type="Pfam" id="PF03631">
    <property type="entry name" value="Virul_fac_BrkB"/>
    <property type="match status" value="1"/>
</dbReference>
<keyword evidence="2" id="KW-1003">Cell membrane</keyword>
<evidence type="ECO:0000313" key="8">
    <source>
        <dbReference type="Proteomes" id="UP000051461"/>
    </source>
</evidence>